<evidence type="ECO:0000256" key="5">
    <source>
        <dbReference type="ARBA" id="ARBA00023002"/>
    </source>
</evidence>
<keyword evidence="9" id="KW-1185">Reference proteome</keyword>
<dbReference type="InterPro" id="IPR036291">
    <property type="entry name" value="NAD(P)-bd_dom_sf"/>
</dbReference>
<reference evidence="9" key="1">
    <citation type="journal article" date="2016" name="Nat. Biotechnol.">
        <title>Sequencing wild and cultivated cassava and related species reveals extensive interspecific hybridization and genetic diversity.</title>
        <authorList>
            <person name="Bredeson J.V."/>
            <person name="Lyons J.B."/>
            <person name="Prochnik S.E."/>
            <person name="Wu G.A."/>
            <person name="Ha C.M."/>
            <person name="Edsinger-Gonzales E."/>
            <person name="Grimwood J."/>
            <person name="Schmutz J."/>
            <person name="Rabbi I.Y."/>
            <person name="Egesi C."/>
            <person name="Nauluvula P."/>
            <person name="Lebot V."/>
            <person name="Ndunguru J."/>
            <person name="Mkamilo G."/>
            <person name="Bart R.S."/>
            <person name="Setter T.L."/>
            <person name="Gleadow R.M."/>
            <person name="Kulakow P."/>
            <person name="Ferguson M.E."/>
            <person name="Rounsley S."/>
            <person name="Rokhsar D.S."/>
        </authorList>
    </citation>
    <scope>NUCLEOTIDE SEQUENCE [LARGE SCALE GENOMIC DNA]</scope>
    <source>
        <strain evidence="9">cv. AM560-2</strain>
    </source>
</reference>
<evidence type="ECO:0000256" key="6">
    <source>
        <dbReference type="RuleBase" id="RU000363"/>
    </source>
</evidence>
<comment type="similarity">
    <text evidence="2 6">Belongs to the short-chain dehydrogenases/reductases (SDR) family.</text>
</comment>
<keyword evidence="3" id="KW-0521">NADP</keyword>
<gene>
    <name evidence="8" type="ORF">MANES_06G121700v8</name>
</gene>
<dbReference type="Pfam" id="PF00106">
    <property type="entry name" value="adh_short"/>
    <property type="match status" value="1"/>
</dbReference>
<dbReference type="GO" id="GO:0005829">
    <property type="term" value="C:cytosol"/>
    <property type="evidence" value="ECO:0000318"/>
    <property type="project" value="GO_Central"/>
</dbReference>
<evidence type="ECO:0000256" key="2">
    <source>
        <dbReference type="ARBA" id="ARBA00006484"/>
    </source>
</evidence>
<dbReference type="PROSITE" id="PS00061">
    <property type="entry name" value="ADH_SHORT"/>
    <property type="match status" value="1"/>
</dbReference>
<organism evidence="8 9">
    <name type="scientific">Manihot esculenta</name>
    <name type="common">Cassava</name>
    <name type="synonym">Jatropha manihot</name>
    <dbReference type="NCBI Taxonomy" id="3983"/>
    <lineage>
        <taxon>Eukaryota</taxon>
        <taxon>Viridiplantae</taxon>
        <taxon>Streptophyta</taxon>
        <taxon>Embryophyta</taxon>
        <taxon>Tracheophyta</taxon>
        <taxon>Spermatophyta</taxon>
        <taxon>Magnoliopsida</taxon>
        <taxon>eudicotyledons</taxon>
        <taxon>Gunneridae</taxon>
        <taxon>Pentapetalae</taxon>
        <taxon>rosids</taxon>
        <taxon>fabids</taxon>
        <taxon>Malpighiales</taxon>
        <taxon>Euphorbiaceae</taxon>
        <taxon>Crotonoideae</taxon>
        <taxon>Manihoteae</taxon>
        <taxon>Manihot</taxon>
    </lineage>
</organism>
<dbReference type="PRINTS" id="PR00081">
    <property type="entry name" value="GDHRDH"/>
</dbReference>
<keyword evidence="7" id="KW-0812">Transmembrane</keyword>
<dbReference type="GO" id="GO:0016491">
    <property type="term" value="F:oxidoreductase activity"/>
    <property type="evidence" value="ECO:0000318"/>
    <property type="project" value="GO_Central"/>
</dbReference>
<keyword evidence="4" id="KW-0735">Signal-anchor</keyword>
<evidence type="ECO:0000256" key="3">
    <source>
        <dbReference type="ARBA" id="ARBA00022857"/>
    </source>
</evidence>
<dbReference type="OMA" id="MAYHYGR"/>
<evidence type="ECO:0000313" key="9">
    <source>
        <dbReference type="Proteomes" id="UP000091857"/>
    </source>
</evidence>
<keyword evidence="7" id="KW-1133">Transmembrane helix</keyword>
<comment type="caution">
    <text evidence="8">The sequence shown here is derived from an EMBL/GenBank/DDBJ whole genome shotgun (WGS) entry which is preliminary data.</text>
</comment>
<dbReference type="AlphaFoldDB" id="A0A2C9VRM5"/>
<dbReference type="SUPFAM" id="SSF51735">
    <property type="entry name" value="NAD(P)-binding Rossmann-fold domains"/>
    <property type="match status" value="1"/>
</dbReference>
<dbReference type="OrthoDB" id="47007at2759"/>
<dbReference type="InterPro" id="IPR020904">
    <property type="entry name" value="Sc_DH/Rdtase_CS"/>
</dbReference>
<protein>
    <submittedName>
        <fullName evidence="8">Uncharacterized protein</fullName>
    </submittedName>
</protein>
<sequence length="318" mass="35632">MDLVHKLLNVLLPLISTFVLLCFLPIYLVFKFLSYIKRHIYSEDVSGKVVLITGAASGIGEQISYEYAKRGACLVLVDVREDGLEAVVKKAKNFGSPDVIAIAADVSKVEDAERFVNAAVEHFGRLDHLVNNAGVGDPDELRKNNNILQPRRVMDINFWGTIYGTHFALPHLKKSKGKIIVVASIVGWYPIATWGFYGASKAALINFYESLRSEIGHKVRITIVTPGLIKTRMTENLAEKGYDLSFLPSTSKQACAKAIVKSGCRGDKYLTEPSWIRALYPWKVLCPEVTEFCNRFVIIKWKLAWKKSLTRSPQPKID</sequence>
<evidence type="ECO:0000256" key="4">
    <source>
        <dbReference type="ARBA" id="ARBA00022968"/>
    </source>
</evidence>
<dbReference type="EMBL" id="CM004392">
    <property type="protein sequence ID" value="OAY47981.1"/>
    <property type="molecule type" value="Genomic_DNA"/>
</dbReference>
<dbReference type="Gene3D" id="3.40.50.720">
    <property type="entry name" value="NAD(P)-binding Rossmann-like Domain"/>
    <property type="match status" value="1"/>
</dbReference>
<comment type="subcellular location">
    <subcellularLocation>
        <location evidence="1">Membrane</location>
        <topology evidence="1">Single-pass type II membrane protein</topology>
    </subcellularLocation>
</comment>
<keyword evidence="7" id="KW-0472">Membrane</keyword>
<dbReference type="PANTHER" id="PTHR43391:SF69">
    <property type="entry name" value="11-BETA-HYDROXYSTEROID DEHYDROGENASE-LIKE 6"/>
    <property type="match status" value="1"/>
</dbReference>
<dbReference type="InterPro" id="IPR002347">
    <property type="entry name" value="SDR_fam"/>
</dbReference>
<keyword evidence="5" id="KW-0560">Oxidoreductase</keyword>
<dbReference type="GO" id="GO:0016020">
    <property type="term" value="C:membrane"/>
    <property type="evidence" value="ECO:0007669"/>
    <property type="project" value="UniProtKB-SubCell"/>
</dbReference>
<name>A0A2C9VRM5_MANES</name>
<feature type="transmembrane region" description="Helical" evidence="7">
    <location>
        <begin position="12"/>
        <end position="30"/>
    </location>
</feature>
<proteinExistence type="inferred from homology"/>
<evidence type="ECO:0000256" key="1">
    <source>
        <dbReference type="ARBA" id="ARBA00004606"/>
    </source>
</evidence>
<dbReference type="STRING" id="3983.A0A2C9VRM5"/>
<dbReference type="PRINTS" id="PR00080">
    <property type="entry name" value="SDRFAMILY"/>
</dbReference>
<accession>A0A2C9VRM5</accession>
<dbReference type="PANTHER" id="PTHR43391">
    <property type="entry name" value="RETINOL DEHYDROGENASE-RELATED"/>
    <property type="match status" value="1"/>
</dbReference>
<evidence type="ECO:0000256" key="7">
    <source>
        <dbReference type="SAM" id="Phobius"/>
    </source>
</evidence>
<dbReference type="Gramene" id="Manes.06G121700.1.v8.1">
    <property type="protein sequence ID" value="Manes.06G121700.1.v8.1.CDS"/>
    <property type="gene ID" value="Manes.06G121700.v8.1"/>
</dbReference>
<evidence type="ECO:0000313" key="8">
    <source>
        <dbReference type="EMBL" id="OAY47981.1"/>
    </source>
</evidence>
<dbReference type="Proteomes" id="UP000091857">
    <property type="component" value="Chromosome 6"/>
</dbReference>